<dbReference type="InterPro" id="IPR016024">
    <property type="entry name" value="ARM-type_fold"/>
</dbReference>
<protein>
    <recommendedName>
        <fullName evidence="6">Protein saal1</fullName>
    </recommendedName>
</protein>
<dbReference type="EMBL" id="JBFDAA010000006">
    <property type="protein sequence ID" value="KAL1131357.1"/>
    <property type="molecule type" value="Genomic_DNA"/>
</dbReference>
<dbReference type="InterPro" id="IPR052464">
    <property type="entry name" value="Synovial_Prolif_Regulator"/>
</dbReference>
<sequence length="381" mass="43709">MKGDAIGNTLYSERWVLKALMKLTQLEKQEINDEFESELCLLWDMTIEKDVVNFMMKHDFLSIATKVIQSSENMRIIEIIVGVIGNMCCVESVRGELSQRKETVETLLALLETPDSCVLVQLVRLLHSTAWDLVHNPDYGPHWLENEFNNTRLSSHIAFILMSSTNEELLFCVLELLATTCSLNINDKDFSLYFSTPEIVKGLIESWQQLFANWTLEDDFPSKHHTKAATHWTEVLCSFTGHVSGRTVLCQFGEQLGDIFSKIICRPPDCLDKLLVSTVTLMEAIIRVYFNENSFKKVLHILHNLYQIVVRRFTGEPTNNEDNLEPILQESIETYCANVSSIIDHHILNATLAECNENHVLLYWKIVNDRQIDVDLGERAI</sequence>
<comment type="caution">
    <text evidence="4">The sequence shown here is derived from an EMBL/GenBank/DDBJ whole genome shotgun (WGS) entry which is preliminary data.</text>
</comment>
<accession>A0ABD0YJF9</accession>
<evidence type="ECO:0000313" key="5">
    <source>
        <dbReference type="Proteomes" id="UP001558652"/>
    </source>
</evidence>
<comment type="similarity">
    <text evidence="3">Belongs to the SAAL1 family.</text>
</comment>
<comment type="subcellular location">
    <subcellularLocation>
        <location evidence="1">Nucleus</location>
    </subcellularLocation>
</comment>
<organism evidence="4 5">
    <name type="scientific">Ranatra chinensis</name>
    <dbReference type="NCBI Taxonomy" id="642074"/>
    <lineage>
        <taxon>Eukaryota</taxon>
        <taxon>Metazoa</taxon>
        <taxon>Ecdysozoa</taxon>
        <taxon>Arthropoda</taxon>
        <taxon>Hexapoda</taxon>
        <taxon>Insecta</taxon>
        <taxon>Pterygota</taxon>
        <taxon>Neoptera</taxon>
        <taxon>Paraneoptera</taxon>
        <taxon>Hemiptera</taxon>
        <taxon>Heteroptera</taxon>
        <taxon>Panheteroptera</taxon>
        <taxon>Nepomorpha</taxon>
        <taxon>Nepidae</taxon>
        <taxon>Ranatrinae</taxon>
        <taxon>Ranatra</taxon>
    </lineage>
</organism>
<dbReference type="InterPro" id="IPR011989">
    <property type="entry name" value="ARM-like"/>
</dbReference>
<dbReference type="PANTHER" id="PTHR23424">
    <property type="entry name" value="SERUM AMYLOID A"/>
    <property type="match status" value="1"/>
</dbReference>
<dbReference type="Proteomes" id="UP001558652">
    <property type="component" value="Unassembled WGS sequence"/>
</dbReference>
<reference evidence="4 5" key="1">
    <citation type="submission" date="2024-07" db="EMBL/GenBank/DDBJ databases">
        <title>Chromosome-level genome assembly of the water stick insect Ranatra chinensis (Heteroptera: Nepidae).</title>
        <authorList>
            <person name="Liu X."/>
        </authorList>
    </citation>
    <scope>NUCLEOTIDE SEQUENCE [LARGE SCALE GENOMIC DNA]</scope>
    <source>
        <strain evidence="4">Cailab_2021Rc</strain>
        <tissue evidence="4">Muscle</tissue>
    </source>
</reference>
<dbReference type="Gene3D" id="1.25.10.10">
    <property type="entry name" value="Leucine-rich Repeat Variant"/>
    <property type="match status" value="1"/>
</dbReference>
<evidence type="ECO:0000256" key="3">
    <source>
        <dbReference type="ARBA" id="ARBA00038401"/>
    </source>
</evidence>
<proteinExistence type="inferred from homology"/>
<keyword evidence="5" id="KW-1185">Reference proteome</keyword>
<gene>
    <name evidence="4" type="ORF">AAG570_010975</name>
</gene>
<evidence type="ECO:0008006" key="6">
    <source>
        <dbReference type="Google" id="ProtNLM"/>
    </source>
</evidence>
<name>A0ABD0YJF9_9HEMI</name>
<evidence type="ECO:0000256" key="1">
    <source>
        <dbReference type="ARBA" id="ARBA00004123"/>
    </source>
</evidence>
<evidence type="ECO:0000313" key="4">
    <source>
        <dbReference type="EMBL" id="KAL1131357.1"/>
    </source>
</evidence>
<dbReference type="SUPFAM" id="SSF48371">
    <property type="entry name" value="ARM repeat"/>
    <property type="match status" value="1"/>
</dbReference>
<dbReference type="PANTHER" id="PTHR23424:SF23">
    <property type="entry name" value="PROTEIN SAAL1"/>
    <property type="match status" value="1"/>
</dbReference>
<dbReference type="AlphaFoldDB" id="A0ABD0YJF9"/>
<keyword evidence="2" id="KW-0539">Nucleus</keyword>
<dbReference type="GO" id="GO:0005634">
    <property type="term" value="C:nucleus"/>
    <property type="evidence" value="ECO:0007669"/>
    <property type="project" value="UniProtKB-SubCell"/>
</dbReference>
<evidence type="ECO:0000256" key="2">
    <source>
        <dbReference type="ARBA" id="ARBA00023242"/>
    </source>
</evidence>